<keyword evidence="3 6" id="KW-0812">Transmembrane</keyword>
<dbReference type="OMA" id="MAQDAMH"/>
<dbReference type="Proteomes" id="UP000275777">
    <property type="component" value="Chromosome"/>
</dbReference>
<feature type="transmembrane region" description="Helical" evidence="6">
    <location>
        <begin position="99"/>
        <end position="118"/>
    </location>
</feature>
<dbReference type="Proteomes" id="UP000196342">
    <property type="component" value="Unassembled WGS sequence"/>
</dbReference>
<evidence type="ECO:0000313" key="8">
    <source>
        <dbReference type="EMBL" id="SUY93276.1"/>
    </source>
</evidence>
<proteinExistence type="predicted"/>
<feature type="transmembrane region" description="Helical" evidence="6">
    <location>
        <begin position="76"/>
        <end position="93"/>
    </location>
</feature>
<evidence type="ECO:0000313" key="10">
    <source>
        <dbReference type="Proteomes" id="UP000196342"/>
    </source>
</evidence>
<dbReference type="EMBL" id="LR134182">
    <property type="protein sequence ID" value="VEB40513.1"/>
    <property type="molecule type" value="Genomic_DNA"/>
</dbReference>
<evidence type="ECO:0000256" key="6">
    <source>
        <dbReference type="SAM" id="Phobius"/>
    </source>
</evidence>
<feature type="transmembrane region" description="Helical" evidence="6">
    <location>
        <begin position="35"/>
        <end position="55"/>
    </location>
</feature>
<protein>
    <submittedName>
        <fullName evidence="8">F0F1 ATP synthase subunit I</fullName>
    </submittedName>
</protein>
<feature type="transmembrane region" description="Helical" evidence="6">
    <location>
        <begin position="12"/>
        <end position="29"/>
    </location>
</feature>
<dbReference type="Proteomes" id="UP000254029">
    <property type="component" value="Unassembled WGS sequence"/>
</dbReference>
<comment type="subcellular location">
    <subcellularLocation>
        <location evidence="1">Cell membrane</location>
        <topology evidence="1">Multi-pass membrane protein</topology>
    </subcellularLocation>
</comment>
<evidence type="ECO:0000313" key="12">
    <source>
        <dbReference type="Proteomes" id="UP000275777"/>
    </source>
</evidence>
<accession>A0A202BGK2</accession>
<dbReference type="Pfam" id="PF03899">
    <property type="entry name" value="ATP-synt_I"/>
    <property type="match status" value="1"/>
</dbReference>
<keyword evidence="10" id="KW-1185">Reference proteome</keyword>
<evidence type="ECO:0000313" key="11">
    <source>
        <dbReference type="Proteomes" id="UP000254029"/>
    </source>
</evidence>
<accession>A0A1R0MM55</accession>
<evidence type="ECO:0000256" key="2">
    <source>
        <dbReference type="ARBA" id="ARBA00022475"/>
    </source>
</evidence>
<dbReference type="AlphaFoldDB" id="A0A1R0MM55"/>
<evidence type="ECO:0000313" key="7">
    <source>
        <dbReference type="EMBL" id="OVE50598.1"/>
    </source>
</evidence>
<keyword evidence="2" id="KW-1003">Cell membrane</keyword>
<evidence type="ECO:0000256" key="5">
    <source>
        <dbReference type="ARBA" id="ARBA00023136"/>
    </source>
</evidence>
<gene>
    <name evidence="7" type="ORF">CBW21_01000</name>
    <name evidence="8" type="ORF">NCTC8684_04411</name>
    <name evidence="9" type="ORF">NCTC9695_00913</name>
</gene>
<sequence length="120" mass="12374">MIYQEVKRVLRLQASLVGLAVVVALLASAGSVTVAVSALLGGLAVLVPALVYARIAYAKRHVAPAVLIKAHFLAEAVKFCLTVLLSGAVLASFKDLSVVGFLGGFFAATSGYGFGLLIKN</sequence>
<evidence type="ECO:0000256" key="3">
    <source>
        <dbReference type="ARBA" id="ARBA00022692"/>
    </source>
</evidence>
<dbReference type="InterPro" id="IPR005598">
    <property type="entry name" value="ATP_synth_I"/>
</dbReference>
<dbReference type="EMBL" id="NHOO01000001">
    <property type="protein sequence ID" value="OVE50598.1"/>
    <property type="molecule type" value="Genomic_DNA"/>
</dbReference>
<dbReference type="RefSeq" id="WP_011134220.1">
    <property type="nucleotide sequence ID" value="NZ_CP024028.1"/>
</dbReference>
<dbReference type="EMBL" id="UIGR01000003">
    <property type="protein sequence ID" value="SUY93276.1"/>
    <property type="molecule type" value="Genomic_DNA"/>
</dbReference>
<organism evidence="7 10">
    <name type="scientific">Chromobacterium violaceum</name>
    <dbReference type="NCBI Taxonomy" id="536"/>
    <lineage>
        <taxon>Bacteria</taxon>
        <taxon>Pseudomonadati</taxon>
        <taxon>Pseudomonadota</taxon>
        <taxon>Betaproteobacteria</taxon>
        <taxon>Neisseriales</taxon>
        <taxon>Chromobacteriaceae</taxon>
        <taxon>Chromobacterium</taxon>
    </lineage>
</organism>
<evidence type="ECO:0000256" key="1">
    <source>
        <dbReference type="ARBA" id="ARBA00004651"/>
    </source>
</evidence>
<dbReference type="GO" id="GO:0005886">
    <property type="term" value="C:plasma membrane"/>
    <property type="evidence" value="ECO:0007669"/>
    <property type="project" value="UniProtKB-SubCell"/>
</dbReference>
<evidence type="ECO:0000256" key="4">
    <source>
        <dbReference type="ARBA" id="ARBA00022989"/>
    </source>
</evidence>
<evidence type="ECO:0000313" key="9">
    <source>
        <dbReference type="EMBL" id="VEB40513.1"/>
    </source>
</evidence>
<keyword evidence="5 6" id="KW-0472">Membrane</keyword>
<keyword evidence="4 6" id="KW-1133">Transmembrane helix</keyword>
<reference evidence="8 11" key="2">
    <citation type="submission" date="2018-06" db="EMBL/GenBank/DDBJ databases">
        <authorList>
            <consortium name="Pathogen Informatics"/>
            <person name="Doyle S."/>
        </authorList>
    </citation>
    <scope>NUCLEOTIDE SEQUENCE [LARGE SCALE GENOMIC DNA]</scope>
    <source>
        <strain evidence="8 11">NCTC8684</strain>
    </source>
</reference>
<reference evidence="9 12" key="3">
    <citation type="submission" date="2018-12" db="EMBL/GenBank/DDBJ databases">
        <authorList>
            <consortium name="Pathogen Informatics"/>
        </authorList>
    </citation>
    <scope>NUCLEOTIDE SEQUENCE [LARGE SCALE GENOMIC DNA]</scope>
    <source>
        <strain evidence="9 12">NCTC9695</strain>
    </source>
</reference>
<name>A0A1R0MM55_CHRVL</name>
<reference evidence="7 10" key="1">
    <citation type="submission" date="2017-05" db="EMBL/GenBank/DDBJ databases">
        <title>Chromobacterium violaceum GHPS1 isolated from Hydrocarbon polluted soil in French Guiana display an awesome secondary metabolite arsenal and a battery of drug and heavy-metal-resistance and detoxification of xenobiotics proteins.</title>
        <authorList>
            <person name="Belbahri L."/>
        </authorList>
    </citation>
    <scope>NUCLEOTIDE SEQUENCE [LARGE SCALE GENOMIC DNA]</scope>
    <source>
        <strain evidence="7 10">GHPS1</strain>
    </source>
</reference>